<proteinExistence type="predicted"/>
<gene>
    <name evidence="5" type="ORF">N1F79_17060</name>
</gene>
<dbReference type="InterPro" id="IPR015919">
    <property type="entry name" value="Cadherin-like_sf"/>
</dbReference>
<dbReference type="Gene3D" id="2.120.10.30">
    <property type="entry name" value="TolB, C-terminal domain"/>
    <property type="match status" value="2"/>
</dbReference>
<dbReference type="CDD" id="cd11304">
    <property type="entry name" value="Cadherin_repeat"/>
    <property type="match status" value="3"/>
</dbReference>
<dbReference type="Proteomes" id="UP001337305">
    <property type="component" value="Unassembled WGS sequence"/>
</dbReference>
<dbReference type="PRINTS" id="PR00205">
    <property type="entry name" value="CADHERIN"/>
</dbReference>
<feature type="signal peptide" evidence="3">
    <location>
        <begin position="1"/>
        <end position="21"/>
    </location>
</feature>
<keyword evidence="1" id="KW-0677">Repeat</keyword>
<dbReference type="PANTHER" id="PTHR46388:SF2">
    <property type="entry name" value="NHL REPEAT-CONTAINING PROTEIN 2"/>
    <property type="match status" value="1"/>
</dbReference>
<evidence type="ECO:0000259" key="4">
    <source>
        <dbReference type="PROSITE" id="PS50268"/>
    </source>
</evidence>
<keyword evidence="3" id="KW-0732">Signal</keyword>
<comment type="caution">
    <text evidence="5">The sequence shown here is derived from an EMBL/GenBank/DDBJ whole genome shotgun (WGS) entry which is preliminary data.</text>
</comment>
<evidence type="ECO:0000256" key="2">
    <source>
        <dbReference type="PROSITE-ProRule" id="PRU00504"/>
    </source>
</evidence>
<feature type="domain" description="Cadherin" evidence="4">
    <location>
        <begin position="224"/>
        <end position="328"/>
    </location>
</feature>
<keyword evidence="6" id="KW-1185">Reference proteome</keyword>
<feature type="chain" id="PRO_5045569396" evidence="3">
    <location>
        <begin position="22"/>
        <end position="648"/>
    </location>
</feature>
<name>A0ABU7XVU0_9FLAO</name>
<organism evidence="5 6">
    <name type="scientific">Flavivirga spongiicola</name>
    <dbReference type="NCBI Taxonomy" id="421621"/>
    <lineage>
        <taxon>Bacteria</taxon>
        <taxon>Pseudomonadati</taxon>
        <taxon>Bacteroidota</taxon>
        <taxon>Flavobacteriia</taxon>
        <taxon>Flavobacteriales</taxon>
        <taxon>Flavobacteriaceae</taxon>
        <taxon>Flavivirga</taxon>
    </lineage>
</organism>
<protein>
    <submittedName>
        <fullName evidence="5">Cadherin domain-containing protein</fullName>
    </submittedName>
</protein>
<evidence type="ECO:0000313" key="6">
    <source>
        <dbReference type="Proteomes" id="UP001337305"/>
    </source>
</evidence>
<dbReference type="InterPro" id="IPR011042">
    <property type="entry name" value="6-blade_b-propeller_TolB-like"/>
</dbReference>
<dbReference type="SMART" id="SM00736">
    <property type="entry name" value="CADG"/>
    <property type="match status" value="2"/>
</dbReference>
<dbReference type="InterPro" id="IPR001258">
    <property type="entry name" value="NHL_repeat"/>
</dbReference>
<dbReference type="RefSeq" id="WP_303307155.1">
    <property type="nucleotide sequence ID" value="NZ_JAODOP010000004.1"/>
</dbReference>
<dbReference type="PANTHER" id="PTHR46388">
    <property type="entry name" value="NHL REPEAT-CONTAINING PROTEIN 2"/>
    <property type="match status" value="1"/>
</dbReference>
<sequence length="648" mass="68233">MKTIKRSLIVLMAILSFSCGKDDEPANVAPTIEAQSFNASEAATDTDVFGTVKATDLNGDKLSYKITKNSNNLFEITNTGNLSLIANSMLDYETATTHTITIEVSDGQEKATAVVTINVVNDNEVPVIAAQSFSVVENSIASVVIGKVVTTDPDGDNLTYTLTGGTGITTAGFEITGDEIKLKSGRLNYEETKSHTVTITVSDGTLTATANITINVTDVNEAPNIGPSVYTVAENIDDTFKIGGISTSDEDGDTLTFSLEDSSASSKFEIDSATGFLSLRTGSSLDYEAKTFHNFNVKVSDGDITTTAQVTVYVTDVNEDEYTVSPWMGNGNTGLVNAVGQSARFYHPKGVAILGNNLYIADADNNVIRHVDITTGAATIFAGTGVAGYNDGTKQNAQFRSPSSVAVDRFGIVYVADNGNHSIRKITATAVTTIGGNGMNPGLIDGPAHNSRFRFPSGIAVDSDGFNVYVADNGNHAIRRISIAGNGNITVTTIAGNGTSGDVDGQHGISRLNSPTNIALHKTQNLLYITDTGNNKIKTMSHGGQTITTLVSAGTGFVQPYGIVLDQNNDTFYTTNFGNHSVYKSIKNGNGNFTTTVIAGSSAGFVNGPGSSALFRQPWGIGLNAQGVIFVSEYGNNAIRKISETHQP</sequence>
<evidence type="ECO:0000256" key="3">
    <source>
        <dbReference type="SAM" id="SignalP"/>
    </source>
</evidence>
<dbReference type="InterPro" id="IPR002126">
    <property type="entry name" value="Cadherin-like_dom"/>
</dbReference>
<dbReference type="SUPFAM" id="SSF49313">
    <property type="entry name" value="Cadherin-like"/>
    <property type="match status" value="3"/>
</dbReference>
<dbReference type="PROSITE" id="PS51257">
    <property type="entry name" value="PROKAR_LIPOPROTEIN"/>
    <property type="match status" value="1"/>
</dbReference>
<evidence type="ECO:0000313" key="5">
    <source>
        <dbReference type="EMBL" id="MEF3834846.1"/>
    </source>
</evidence>
<dbReference type="Pfam" id="PF00028">
    <property type="entry name" value="Cadherin"/>
    <property type="match status" value="2"/>
</dbReference>
<dbReference type="EMBL" id="JAODOP010000004">
    <property type="protein sequence ID" value="MEF3834846.1"/>
    <property type="molecule type" value="Genomic_DNA"/>
</dbReference>
<dbReference type="Gene3D" id="2.40.10.500">
    <property type="match status" value="1"/>
</dbReference>
<dbReference type="SUPFAM" id="SSF63825">
    <property type="entry name" value="YWTD domain"/>
    <property type="match status" value="1"/>
</dbReference>
<feature type="domain" description="Cadherin" evidence="4">
    <location>
        <begin position="31"/>
        <end position="128"/>
    </location>
</feature>
<dbReference type="SMART" id="SM00112">
    <property type="entry name" value="CA"/>
    <property type="match status" value="3"/>
</dbReference>
<dbReference type="Pfam" id="PF01436">
    <property type="entry name" value="NHL"/>
    <property type="match status" value="2"/>
</dbReference>
<reference evidence="5 6" key="1">
    <citation type="submission" date="2022-09" db="EMBL/GenBank/DDBJ databases">
        <title>Genome sequencing of Flavivirga sp. MEBiC05379.</title>
        <authorList>
            <person name="Oh H.-M."/>
            <person name="Kwon K.K."/>
            <person name="Park M.J."/>
            <person name="Yang S.-H."/>
        </authorList>
    </citation>
    <scope>NUCLEOTIDE SEQUENCE [LARGE SCALE GENOMIC DNA]</scope>
    <source>
        <strain evidence="5 6">MEBiC05379</strain>
    </source>
</reference>
<dbReference type="PROSITE" id="PS51125">
    <property type="entry name" value="NHL"/>
    <property type="match status" value="1"/>
</dbReference>
<feature type="repeat" description="NHL" evidence="2">
    <location>
        <begin position="398"/>
        <end position="429"/>
    </location>
</feature>
<dbReference type="PROSITE" id="PS50268">
    <property type="entry name" value="CADHERIN_2"/>
    <property type="match status" value="3"/>
</dbReference>
<feature type="domain" description="Cadherin" evidence="4">
    <location>
        <begin position="127"/>
        <end position="229"/>
    </location>
</feature>
<accession>A0ABU7XVU0</accession>
<evidence type="ECO:0000256" key="1">
    <source>
        <dbReference type="ARBA" id="ARBA00022737"/>
    </source>
</evidence>
<dbReference type="InterPro" id="IPR006644">
    <property type="entry name" value="Cadg"/>
</dbReference>
<dbReference type="Gene3D" id="2.60.40.60">
    <property type="entry name" value="Cadherins"/>
    <property type="match status" value="3"/>
</dbReference>
<dbReference type="SUPFAM" id="SSF63829">
    <property type="entry name" value="Calcium-dependent phosphotriesterase"/>
    <property type="match status" value="1"/>
</dbReference>